<sequence length="193" mass="22313">MAATHKWPFHQLDIKSAFLHSDLQEEVYMEQPPEFVAQGESDKVCRLRKSLYGLKQSPRARFGKFSQALVRFGISSLKTFLQGQFHTKDLVQLKYFFSIEVMRSKKDIYLFQRKYVLDLLFDKGKLGAKPSGTPMMSNQQLVKDELCKDPERYRSLVGKLNNLTMTRLGIAYFVSVVSQFMSSPTVDHWATVE</sequence>
<dbReference type="OrthoDB" id="1747567at2759"/>
<dbReference type="InterPro" id="IPR013103">
    <property type="entry name" value="RVT_2"/>
</dbReference>
<reference evidence="2 3" key="1">
    <citation type="submission" date="2019-08" db="EMBL/GenBank/DDBJ databases">
        <title>Draft genome sequences of two oriental melons (Cucumis melo L. var makuwa).</title>
        <authorList>
            <person name="Kwon S.-Y."/>
        </authorList>
    </citation>
    <scope>NUCLEOTIDE SEQUENCE [LARGE SCALE GENOMIC DNA]</scope>
    <source>
        <strain evidence="3">cv. SW 3</strain>
        <tissue evidence="2">Leaf</tissue>
    </source>
</reference>
<dbReference type="PANTHER" id="PTHR11439">
    <property type="entry name" value="GAG-POL-RELATED RETROTRANSPOSON"/>
    <property type="match status" value="1"/>
</dbReference>
<dbReference type="Proteomes" id="UP000321393">
    <property type="component" value="Unassembled WGS sequence"/>
</dbReference>
<organism evidence="2 3">
    <name type="scientific">Cucumis melo var. makuwa</name>
    <name type="common">Oriental melon</name>
    <dbReference type="NCBI Taxonomy" id="1194695"/>
    <lineage>
        <taxon>Eukaryota</taxon>
        <taxon>Viridiplantae</taxon>
        <taxon>Streptophyta</taxon>
        <taxon>Embryophyta</taxon>
        <taxon>Tracheophyta</taxon>
        <taxon>Spermatophyta</taxon>
        <taxon>Magnoliopsida</taxon>
        <taxon>eudicotyledons</taxon>
        <taxon>Gunneridae</taxon>
        <taxon>Pentapetalae</taxon>
        <taxon>rosids</taxon>
        <taxon>fabids</taxon>
        <taxon>Cucurbitales</taxon>
        <taxon>Cucurbitaceae</taxon>
        <taxon>Benincaseae</taxon>
        <taxon>Cucumis</taxon>
    </lineage>
</organism>
<dbReference type="InterPro" id="IPR043502">
    <property type="entry name" value="DNA/RNA_pol_sf"/>
</dbReference>
<dbReference type="Pfam" id="PF07727">
    <property type="entry name" value="RVT_2"/>
    <property type="match status" value="1"/>
</dbReference>
<gene>
    <name evidence="2" type="ORF">E6C27_scaffold67G002880</name>
</gene>
<protein>
    <submittedName>
        <fullName evidence="2">Polyprotein</fullName>
    </submittedName>
</protein>
<dbReference type="AlphaFoldDB" id="A0A5A7TK05"/>
<evidence type="ECO:0000313" key="3">
    <source>
        <dbReference type="Proteomes" id="UP000321393"/>
    </source>
</evidence>
<name>A0A5A7TK05_CUCMM</name>
<accession>A0A5A7TK05</accession>
<dbReference type="EMBL" id="SSTE01016227">
    <property type="protein sequence ID" value="KAA0041891.1"/>
    <property type="molecule type" value="Genomic_DNA"/>
</dbReference>
<evidence type="ECO:0000313" key="2">
    <source>
        <dbReference type="EMBL" id="KAA0041891.1"/>
    </source>
</evidence>
<feature type="domain" description="Reverse transcriptase Ty1/copia-type" evidence="1">
    <location>
        <begin position="1"/>
        <end position="71"/>
    </location>
</feature>
<evidence type="ECO:0000259" key="1">
    <source>
        <dbReference type="Pfam" id="PF07727"/>
    </source>
</evidence>
<dbReference type="STRING" id="1194695.A0A5A7TK05"/>
<dbReference type="SUPFAM" id="SSF56672">
    <property type="entry name" value="DNA/RNA polymerases"/>
    <property type="match status" value="1"/>
</dbReference>
<proteinExistence type="predicted"/>
<dbReference type="PANTHER" id="PTHR11439:SF467">
    <property type="entry name" value="INTEGRASE CATALYTIC DOMAIN-CONTAINING PROTEIN"/>
    <property type="match status" value="1"/>
</dbReference>
<comment type="caution">
    <text evidence="2">The sequence shown here is derived from an EMBL/GenBank/DDBJ whole genome shotgun (WGS) entry which is preliminary data.</text>
</comment>